<reference evidence="2 3" key="1">
    <citation type="submission" date="2019-07" db="EMBL/GenBank/DDBJ databases">
        <title>Draft genome for Aliikangiella sp. M105.</title>
        <authorList>
            <person name="Wang G."/>
        </authorList>
    </citation>
    <scope>NUCLEOTIDE SEQUENCE [LARGE SCALE GENOMIC DNA]</scope>
    <source>
        <strain evidence="2 3">M105</strain>
    </source>
</reference>
<gene>
    <name evidence="2" type="ORF">FLL46_11130</name>
</gene>
<dbReference type="Proteomes" id="UP000315439">
    <property type="component" value="Unassembled WGS sequence"/>
</dbReference>
<evidence type="ECO:0000313" key="2">
    <source>
        <dbReference type="EMBL" id="TQV87923.1"/>
    </source>
</evidence>
<organism evidence="2 3">
    <name type="scientific">Aliikangiella coralliicola</name>
    <dbReference type="NCBI Taxonomy" id="2592383"/>
    <lineage>
        <taxon>Bacteria</taxon>
        <taxon>Pseudomonadati</taxon>
        <taxon>Pseudomonadota</taxon>
        <taxon>Gammaproteobacteria</taxon>
        <taxon>Oceanospirillales</taxon>
        <taxon>Pleioneaceae</taxon>
        <taxon>Aliikangiella</taxon>
    </lineage>
</organism>
<feature type="signal peptide" evidence="1">
    <location>
        <begin position="1"/>
        <end position="23"/>
    </location>
</feature>
<keyword evidence="1" id="KW-0732">Signal</keyword>
<name>A0A545UEV7_9GAMM</name>
<comment type="caution">
    <text evidence="2">The sequence shown here is derived from an EMBL/GenBank/DDBJ whole genome shotgun (WGS) entry which is preliminary data.</text>
</comment>
<evidence type="ECO:0000313" key="3">
    <source>
        <dbReference type="Proteomes" id="UP000315439"/>
    </source>
</evidence>
<dbReference type="AlphaFoldDB" id="A0A545UEV7"/>
<sequence length="228" mass="25811">MWNKYFFSFVVSLFVGMILSSCSNESSIQELKDHSDIPILNRCAAGWDINYPSLQKTADAVSSVDMAIENFIVLKSGAESQARYSFIALGSSDESGIIIINGSNLKQVVIKDISVSTVRDWIKRFQNITNSKSLIVRGEVANISHVPCELFMAKYNSEETNLFMVGIQKQELYADFIKEFNALANNYIKNAYKTGEEEVLPLPTDSELKEFRSATKNDLFIEMRSWRK</sequence>
<evidence type="ECO:0000256" key="1">
    <source>
        <dbReference type="SAM" id="SignalP"/>
    </source>
</evidence>
<feature type="chain" id="PRO_5021989154" evidence="1">
    <location>
        <begin position="24"/>
        <end position="228"/>
    </location>
</feature>
<dbReference type="RefSeq" id="WP_142893584.1">
    <property type="nucleotide sequence ID" value="NZ_ML660163.1"/>
</dbReference>
<protein>
    <submittedName>
        <fullName evidence="2">Uncharacterized protein</fullName>
    </submittedName>
</protein>
<proteinExistence type="predicted"/>
<accession>A0A545UEV7</accession>
<dbReference type="EMBL" id="VIKS01000006">
    <property type="protein sequence ID" value="TQV87923.1"/>
    <property type="molecule type" value="Genomic_DNA"/>
</dbReference>
<keyword evidence="3" id="KW-1185">Reference proteome</keyword>
<dbReference type="PROSITE" id="PS51257">
    <property type="entry name" value="PROKAR_LIPOPROTEIN"/>
    <property type="match status" value="1"/>
</dbReference>